<sequence>MFRSFLPVLLIVYVASAYFIITEPTRNTQWKNNAVNLVSWQKGALDGIDSFDIEFARLAVDGNLFAAKDVPSSQTSLNFMLQDVPAGDDYYVLLINSTHGVIHAVSSRFTILDSSDSSAPTGQAPFQDAPTVTVSGRPNPTQEFATTFPARVGVSNGATGGWNEGSWRRQLVAVGATVFTSLLGVVLRTML</sequence>
<dbReference type="AlphaFoldDB" id="A0A0C2WTY1"/>
<keyword evidence="3" id="KW-1185">Reference proteome</keyword>
<gene>
    <name evidence="2" type="ORF">M378DRAFT_168811</name>
</gene>
<proteinExistence type="predicted"/>
<reference evidence="2 3" key="1">
    <citation type="submission" date="2014-04" db="EMBL/GenBank/DDBJ databases">
        <title>Evolutionary Origins and Diversification of the Mycorrhizal Mutualists.</title>
        <authorList>
            <consortium name="DOE Joint Genome Institute"/>
            <consortium name="Mycorrhizal Genomics Consortium"/>
            <person name="Kohler A."/>
            <person name="Kuo A."/>
            <person name="Nagy L.G."/>
            <person name="Floudas D."/>
            <person name="Copeland A."/>
            <person name="Barry K.W."/>
            <person name="Cichocki N."/>
            <person name="Veneault-Fourrey C."/>
            <person name="LaButti K."/>
            <person name="Lindquist E.A."/>
            <person name="Lipzen A."/>
            <person name="Lundell T."/>
            <person name="Morin E."/>
            <person name="Murat C."/>
            <person name="Riley R."/>
            <person name="Ohm R."/>
            <person name="Sun H."/>
            <person name="Tunlid A."/>
            <person name="Henrissat B."/>
            <person name="Grigoriev I.V."/>
            <person name="Hibbett D.S."/>
            <person name="Martin F."/>
        </authorList>
    </citation>
    <scope>NUCLEOTIDE SEQUENCE [LARGE SCALE GENOMIC DNA]</scope>
    <source>
        <strain evidence="2 3">Koide BX008</strain>
    </source>
</reference>
<dbReference type="InParanoid" id="A0A0C2WTY1"/>
<dbReference type="Proteomes" id="UP000054549">
    <property type="component" value="Unassembled WGS sequence"/>
</dbReference>
<protein>
    <submittedName>
        <fullName evidence="2">Uncharacterized protein</fullName>
    </submittedName>
</protein>
<dbReference type="HOGENOM" id="CLU_115517_0_0_1"/>
<dbReference type="EMBL" id="KN818309">
    <property type="protein sequence ID" value="KIL59808.1"/>
    <property type="molecule type" value="Genomic_DNA"/>
</dbReference>
<evidence type="ECO:0000313" key="3">
    <source>
        <dbReference type="Proteomes" id="UP000054549"/>
    </source>
</evidence>
<organism evidence="2 3">
    <name type="scientific">Amanita muscaria (strain Koide BX008)</name>
    <dbReference type="NCBI Taxonomy" id="946122"/>
    <lineage>
        <taxon>Eukaryota</taxon>
        <taxon>Fungi</taxon>
        <taxon>Dikarya</taxon>
        <taxon>Basidiomycota</taxon>
        <taxon>Agaricomycotina</taxon>
        <taxon>Agaricomycetes</taxon>
        <taxon>Agaricomycetidae</taxon>
        <taxon>Agaricales</taxon>
        <taxon>Pluteineae</taxon>
        <taxon>Amanitaceae</taxon>
        <taxon>Amanita</taxon>
    </lineage>
</organism>
<keyword evidence="1" id="KW-0732">Signal</keyword>
<feature type="chain" id="PRO_5002170383" evidence="1">
    <location>
        <begin position="18"/>
        <end position="191"/>
    </location>
</feature>
<dbReference type="OrthoDB" id="2581067at2759"/>
<feature type="signal peptide" evidence="1">
    <location>
        <begin position="1"/>
        <end position="17"/>
    </location>
</feature>
<accession>A0A0C2WTY1</accession>
<evidence type="ECO:0000313" key="2">
    <source>
        <dbReference type="EMBL" id="KIL59808.1"/>
    </source>
</evidence>
<evidence type="ECO:0000256" key="1">
    <source>
        <dbReference type="SAM" id="SignalP"/>
    </source>
</evidence>
<name>A0A0C2WTY1_AMAMK</name>